<dbReference type="AlphaFoldDB" id="A0A8H5EWJ9"/>
<dbReference type="GO" id="GO:0006338">
    <property type="term" value="P:chromatin remodeling"/>
    <property type="evidence" value="ECO:0007669"/>
    <property type="project" value="InterPro"/>
</dbReference>
<evidence type="ECO:0000256" key="1">
    <source>
        <dbReference type="ARBA" id="ARBA00004123"/>
    </source>
</evidence>
<dbReference type="GO" id="GO:0000228">
    <property type="term" value="C:nuclear chromosome"/>
    <property type="evidence" value="ECO:0007669"/>
    <property type="project" value="InterPro"/>
</dbReference>
<evidence type="ECO:0000256" key="5">
    <source>
        <dbReference type="ARBA" id="ARBA00023242"/>
    </source>
</evidence>
<dbReference type="OrthoDB" id="10258327at2759"/>
<reference evidence="7 8" key="1">
    <citation type="journal article" date="2020" name="ISME J.">
        <title>Uncovering the hidden diversity of litter-decomposition mechanisms in mushroom-forming fungi.</title>
        <authorList>
            <person name="Floudas D."/>
            <person name="Bentzer J."/>
            <person name="Ahren D."/>
            <person name="Johansson T."/>
            <person name="Persson P."/>
            <person name="Tunlid A."/>
        </authorList>
    </citation>
    <scope>NUCLEOTIDE SEQUENCE [LARGE SCALE GENOMIC DNA]</scope>
    <source>
        <strain evidence="7 8">CBS 101986</strain>
    </source>
</reference>
<keyword evidence="4" id="KW-0804">Transcription</keyword>
<dbReference type="Proteomes" id="UP000567179">
    <property type="component" value="Unassembled WGS sequence"/>
</dbReference>
<comment type="caution">
    <text evidence="7">The sequence shown here is derived from an EMBL/GenBank/DDBJ whole genome shotgun (WGS) entry which is preliminary data.</text>
</comment>
<feature type="region of interest" description="Disordered" evidence="6">
    <location>
        <begin position="615"/>
        <end position="636"/>
    </location>
</feature>
<keyword evidence="5" id="KW-0539">Nucleus</keyword>
<evidence type="ECO:0000313" key="8">
    <source>
        <dbReference type="Proteomes" id="UP000567179"/>
    </source>
</evidence>
<dbReference type="EMBL" id="JAACJJ010000043">
    <property type="protein sequence ID" value="KAF5314996.1"/>
    <property type="molecule type" value="Genomic_DNA"/>
</dbReference>
<feature type="compositionally biased region" description="Polar residues" evidence="6">
    <location>
        <begin position="87"/>
        <end position="100"/>
    </location>
</feature>
<evidence type="ECO:0000313" key="7">
    <source>
        <dbReference type="EMBL" id="KAF5314996.1"/>
    </source>
</evidence>
<keyword evidence="8" id="KW-1185">Reference proteome</keyword>
<dbReference type="Pfam" id="PF04855">
    <property type="entry name" value="SNF5"/>
    <property type="match status" value="1"/>
</dbReference>
<feature type="compositionally biased region" description="Polar residues" evidence="6">
    <location>
        <begin position="618"/>
        <end position="636"/>
    </location>
</feature>
<dbReference type="PANTHER" id="PTHR10019">
    <property type="entry name" value="SNF5"/>
    <property type="match status" value="1"/>
</dbReference>
<gene>
    <name evidence="7" type="ORF">D9619_007122</name>
</gene>
<sequence>MTDSTRTAGAQYPASMSTFPSSAAEVNPTMSDSQLRQTLSQLNTAANSASYQGNAAYMKNLNNWYTTPTPPLKNPATGGRSTRARNTRPSNLSAAPMTPQNPIMQVPMPMYQSPMPIIPAIPTIPQAPPNPPRPPLPTAPQALQSTYSSRMKTGVSLLVQPNIASSSAANNRIATRRGGVINYADPGSGDDIPDAGALDSDDSDFLASGGTRTAIRQSRSGRMVNGMNVFNATTGASTPRPGATARPEKAELEQSYLGMVAPQRFIKPRLMYPVPQEYIPPDVMEANANHRSSLIPIRVEFETDTHRIRDCFTWNVNETLVKPEMFAKMFCNDLDIPQQWAETVAAQIRAQLEDNEGVASMDLGQDGALDIDAEPPYGEEIPECRVILSIDVQVANHHLMDHIEWDLLSPLTPEAFSIKLCAELGLTGEAMPLIAHAIHEEILKHKKDAIEWGVIGGERDIGAAGGAGHGEETTATGEKRDRSGFGLVKDKTGLGLGWGRAPRDGRGPKTLKSVWRDWQEAEEFRTTFEELTAEEVERRDLERERATRYVIHAGNIQIPDLDAHEKESMLPTANALFVDAAQKGVIPNFLPIGVATAAAEIASLNLGSSGPASGPLTACNNAEPNLDPTTNPTSPF</sequence>
<comment type="subcellular location">
    <subcellularLocation>
        <location evidence="1">Nucleus</location>
    </subcellularLocation>
</comment>
<feature type="region of interest" description="Disordered" evidence="6">
    <location>
        <begin position="463"/>
        <end position="484"/>
    </location>
</feature>
<keyword evidence="3" id="KW-0805">Transcription regulation</keyword>
<evidence type="ECO:0000256" key="2">
    <source>
        <dbReference type="ARBA" id="ARBA00010239"/>
    </source>
</evidence>
<evidence type="ECO:0000256" key="4">
    <source>
        <dbReference type="ARBA" id="ARBA00023163"/>
    </source>
</evidence>
<feature type="region of interest" description="Disordered" evidence="6">
    <location>
        <begin position="1"/>
        <end position="26"/>
    </location>
</feature>
<accession>A0A8H5EWJ9</accession>
<dbReference type="InterPro" id="IPR006939">
    <property type="entry name" value="SNF5"/>
</dbReference>
<feature type="region of interest" description="Disordered" evidence="6">
    <location>
        <begin position="69"/>
        <end position="100"/>
    </location>
</feature>
<evidence type="ECO:0000256" key="3">
    <source>
        <dbReference type="ARBA" id="ARBA00023015"/>
    </source>
</evidence>
<name>A0A8H5EWJ9_9AGAR</name>
<feature type="compositionally biased region" description="Polar residues" evidence="6">
    <location>
        <begin position="1"/>
        <end position="21"/>
    </location>
</feature>
<evidence type="ECO:0000256" key="6">
    <source>
        <dbReference type="SAM" id="MobiDB-lite"/>
    </source>
</evidence>
<comment type="similarity">
    <text evidence="2">Belongs to the SNF5 family.</text>
</comment>
<organism evidence="7 8">
    <name type="scientific">Psilocybe cf. subviscida</name>
    <dbReference type="NCBI Taxonomy" id="2480587"/>
    <lineage>
        <taxon>Eukaryota</taxon>
        <taxon>Fungi</taxon>
        <taxon>Dikarya</taxon>
        <taxon>Basidiomycota</taxon>
        <taxon>Agaricomycotina</taxon>
        <taxon>Agaricomycetes</taxon>
        <taxon>Agaricomycetidae</taxon>
        <taxon>Agaricales</taxon>
        <taxon>Agaricineae</taxon>
        <taxon>Strophariaceae</taxon>
        <taxon>Psilocybe</taxon>
    </lineage>
</organism>
<feature type="compositionally biased region" description="Basic and acidic residues" evidence="6">
    <location>
        <begin position="469"/>
        <end position="484"/>
    </location>
</feature>
<proteinExistence type="inferred from homology"/>
<protein>
    <submittedName>
        <fullName evidence="7">Uncharacterized protein</fullName>
    </submittedName>
</protein>